<sequence length="92" mass="10840">MTDKELVGLHKLILKICQDKYSVPEMMADRITKEVDRYLEEAIPIIAEEIKRELEKLVIHEDADGKVELLDVVMGKDWQAFWSRYRSYIENG</sequence>
<name>A0A0F9N1C8_9ZZZZ</name>
<dbReference type="EMBL" id="LAZR01009005">
    <property type="protein sequence ID" value="KKM75277.1"/>
    <property type="molecule type" value="Genomic_DNA"/>
</dbReference>
<gene>
    <name evidence="1" type="ORF">LCGC14_1391850</name>
</gene>
<evidence type="ECO:0000313" key="1">
    <source>
        <dbReference type="EMBL" id="KKM75277.1"/>
    </source>
</evidence>
<organism evidence="1">
    <name type="scientific">marine sediment metagenome</name>
    <dbReference type="NCBI Taxonomy" id="412755"/>
    <lineage>
        <taxon>unclassified sequences</taxon>
        <taxon>metagenomes</taxon>
        <taxon>ecological metagenomes</taxon>
    </lineage>
</organism>
<reference evidence="1" key="1">
    <citation type="journal article" date="2015" name="Nature">
        <title>Complex archaea that bridge the gap between prokaryotes and eukaryotes.</title>
        <authorList>
            <person name="Spang A."/>
            <person name="Saw J.H."/>
            <person name="Jorgensen S.L."/>
            <person name="Zaremba-Niedzwiedzka K."/>
            <person name="Martijn J."/>
            <person name="Lind A.E."/>
            <person name="van Eijk R."/>
            <person name="Schleper C."/>
            <person name="Guy L."/>
            <person name="Ettema T.J."/>
        </authorList>
    </citation>
    <scope>NUCLEOTIDE SEQUENCE</scope>
</reference>
<comment type="caution">
    <text evidence="1">The sequence shown here is derived from an EMBL/GenBank/DDBJ whole genome shotgun (WGS) entry which is preliminary data.</text>
</comment>
<proteinExistence type="predicted"/>
<protein>
    <submittedName>
        <fullName evidence="1">Uncharacterized protein</fullName>
    </submittedName>
</protein>
<dbReference type="AlphaFoldDB" id="A0A0F9N1C8"/>
<accession>A0A0F9N1C8</accession>